<name>A0A2U8ULS4_9CAUD</name>
<evidence type="ECO:0000313" key="2">
    <source>
        <dbReference type="Proteomes" id="UP000246514"/>
    </source>
</evidence>
<dbReference type="EMBL" id="MH153813">
    <property type="protein sequence ID" value="AWN04704.1"/>
    <property type="molecule type" value="Genomic_DNA"/>
</dbReference>
<evidence type="ECO:0000313" key="1">
    <source>
        <dbReference type="EMBL" id="AWN04704.1"/>
    </source>
</evidence>
<reference evidence="1 2" key="1">
    <citation type="submission" date="2018-04" db="EMBL/GenBank/DDBJ databases">
        <authorList>
            <person name="Fournier C.T."/>
            <person name="Kim C.J."/>
            <person name="Romero I.G."/>
            <person name="Sanchez M."/>
            <person name="Do N."/>
            <person name="Wu S."/>
            <person name="Mosier S.A."/>
            <person name="Wang J."/>
            <person name="Lund A."/>
            <person name="Moberg-Parker J."/>
            <person name="Stanton A.-C.J."/>
            <person name="Garlena R.A."/>
            <person name="Russell D.A."/>
            <person name="Pope W.H."/>
            <person name="Jacobs-Sera D."/>
            <person name="Hatfull G.F."/>
        </authorList>
    </citation>
    <scope>NUCLEOTIDE SEQUENCE [LARGE SCALE GENOMIC DNA]</scope>
</reference>
<sequence>MSTITQAQYDKVCEAIDTAKNDDRSLDTDEYASIVLEAIGIEVDSGHSPVTLRVSTSRPIGDDEVSSLIYGTGALTYEWWGRVIERERDGVDGYLFHHATEDSPDDGSTPGRTWVSEQQIADAAGRFLGEGRGGDSTRDMLTENIGYSDAEAADTILQYAVLGRAIFG</sequence>
<gene>
    <name evidence="1" type="primary">86</name>
    <name evidence="1" type="ORF">PBI_SQUASH_86</name>
</gene>
<keyword evidence="2" id="KW-1185">Reference proteome</keyword>
<dbReference type="Proteomes" id="UP000246514">
    <property type="component" value="Segment"/>
</dbReference>
<dbReference type="KEGG" id="vg:54992351"/>
<protein>
    <submittedName>
        <fullName evidence="1">Uncharacterized protein</fullName>
    </submittedName>
</protein>
<accession>A0A2U8ULS4</accession>
<dbReference type="GeneID" id="54992351"/>
<proteinExistence type="predicted"/>
<organism evidence="1 2">
    <name type="scientific">Microbacterium phage Squash</name>
    <dbReference type="NCBI Taxonomy" id="2182357"/>
    <lineage>
        <taxon>Viruses</taxon>
        <taxon>Duplodnaviria</taxon>
        <taxon>Heunggongvirae</taxon>
        <taxon>Uroviricota</taxon>
        <taxon>Caudoviricetes</taxon>
        <taxon>Squashvirus</taxon>
        <taxon>Squashvirus squash</taxon>
    </lineage>
</organism>
<dbReference type="RefSeq" id="YP_009801825.1">
    <property type="nucleotide sequence ID" value="NC_047975.1"/>
</dbReference>